<dbReference type="AlphaFoldDB" id="A0A944GTG4"/>
<protein>
    <submittedName>
        <fullName evidence="1">Uncharacterized protein</fullName>
    </submittedName>
</protein>
<accession>A0A944GTG4</accession>
<organism evidence="1 2">
    <name type="scientific">Roseibium polysiphoniae</name>
    <dbReference type="NCBI Taxonomy" id="2571221"/>
    <lineage>
        <taxon>Bacteria</taxon>
        <taxon>Pseudomonadati</taxon>
        <taxon>Pseudomonadota</taxon>
        <taxon>Alphaproteobacteria</taxon>
        <taxon>Hyphomicrobiales</taxon>
        <taxon>Stappiaceae</taxon>
        <taxon>Roseibium</taxon>
    </lineage>
</organism>
<evidence type="ECO:0000313" key="2">
    <source>
        <dbReference type="Proteomes" id="UP000705379"/>
    </source>
</evidence>
<dbReference type="EMBL" id="QTKU01000004">
    <property type="protein sequence ID" value="MBS8261773.1"/>
    <property type="molecule type" value="Genomic_DNA"/>
</dbReference>
<evidence type="ECO:0000313" key="1">
    <source>
        <dbReference type="EMBL" id="MBS8261773.1"/>
    </source>
</evidence>
<sequence length="90" mass="9907">MDPKMLEVTGYGSAQVFSPKAGDAGPERTAEKLQQINVQQERVVAETVQRQADLSSNRAETLARQAEQIEGRVQAREAQEGLGNRLDVRV</sequence>
<gene>
    <name evidence="1" type="ORF">DYI23_16210</name>
</gene>
<reference evidence="1" key="1">
    <citation type="submission" date="2018-08" db="EMBL/GenBank/DDBJ databases">
        <authorList>
            <person name="Jin W."/>
            <person name="Wang H."/>
            <person name="Yang Y."/>
            <person name="Li M."/>
            <person name="Liu J."/>
        </authorList>
    </citation>
    <scope>NUCLEOTIDE SEQUENCE</scope>
    <source>
        <strain evidence="1">AESS21</strain>
    </source>
</reference>
<reference evidence="1" key="2">
    <citation type="journal article" date="2021" name="Microorganisms">
        <title>Bacterial Dimethylsulfoniopropionate Biosynthesis in the East China Sea.</title>
        <authorList>
            <person name="Liu J."/>
            <person name="Zhang Y."/>
            <person name="Liu J."/>
            <person name="Zhong H."/>
            <person name="Williams B.T."/>
            <person name="Zheng Y."/>
            <person name="Curson A.R.J."/>
            <person name="Sun C."/>
            <person name="Sun H."/>
            <person name="Song D."/>
            <person name="Wagner Mackenzie B."/>
            <person name="Bermejo Martinez A."/>
            <person name="Todd J.D."/>
            <person name="Zhang X.H."/>
        </authorList>
    </citation>
    <scope>NUCLEOTIDE SEQUENCE</scope>
    <source>
        <strain evidence="1">AESS21</strain>
    </source>
</reference>
<dbReference type="Proteomes" id="UP000705379">
    <property type="component" value="Unassembled WGS sequence"/>
</dbReference>
<name>A0A944GTG4_9HYPH</name>
<proteinExistence type="predicted"/>
<comment type="caution">
    <text evidence="1">The sequence shown here is derived from an EMBL/GenBank/DDBJ whole genome shotgun (WGS) entry which is preliminary data.</text>
</comment>